<dbReference type="RefSeq" id="WP_377114735.1">
    <property type="nucleotide sequence ID" value="NZ_JBHTHZ010000005.1"/>
</dbReference>
<dbReference type="Gene3D" id="2.60.120.260">
    <property type="entry name" value="Galactose-binding domain-like"/>
    <property type="match status" value="1"/>
</dbReference>
<keyword evidence="1" id="KW-0732">Signal</keyword>
<proteinExistence type="predicted"/>
<dbReference type="InterPro" id="IPR037461">
    <property type="entry name" value="CtCE2-like_dom"/>
</dbReference>
<organism evidence="4 5">
    <name type="scientific">Mucilaginibacter litoreus</name>
    <dbReference type="NCBI Taxonomy" id="1048221"/>
    <lineage>
        <taxon>Bacteria</taxon>
        <taxon>Pseudomonadati</taxon>
        <taxon>Bacteroidota</taxon>
        <taxon>Sphingobacteriia</taxon>
        <taxon>Sphingobacteriales</taxon>
        <taxon>Sphingobacteriaceae</taxon>
        <taxon>Mucilaginibacter</taxon>
    </lineage>
</organism>
<dbReference type="InterPro" id="IPR052762">
    <property type="entry name" value="PCW_deacetylase/CE"/>
</dbReference>
<comment type="caution">
    <text evidence="4">The sequence shown here is derived from an EMBL/GenBank/DDBJ whole genome shotgun (WGS) entry which is preliminary data.</text>
</comment>
<dbReference type="PANTHER" id="PTHR37834">
    <property type="entry name" value="GDSL-LIKE LIPASE/ACYLHYDROLASE DOMAIN PROTEIN (AFU_ORTHOLOGUE AFUA_2G00620)"/>
    <property type="match status" value="1"/>
</dbReference>
<dbReference type="PANTHER" id="PTHR37834:SF2">
    <property type="entry name" value="ESTERASE, SGNH HYDROLASE-TYPE"/>
    <property type="match status" value="1"/>
</dbReference>
<keyword evidence="5" id="KW-1185">Reference proteome</keyword>
<accession>A0ABW3AT53</accession>
<feature type="chain" id="PRO_5046714817" evidence="1">
    <location>
        <begin position="22"/>
        <end position="355"/>
    </location>
</feature>
<evidence type="ECO:0000259" key="2">
    <source>
        <dbReference type="Pfam" id="PF13472"/>
    </source>
</evidence>
<sequence length="355" mass="40359">MKELKFILLAFFVLAADKAFSQNTIAFNNSKIFYMGRIPMRDSAAELSWTGASVIINFIGTAARATLNDELGLNYYNIVVDGKVARVIKLSKGKKEYELVSDLRAGTHKLELFKRTEYDWGRTWFYGFNLNGKLLASPVYKHKIEYYGDSITCGMADEDTTGKDRGDNDYENGYASYANVTARYFNADMRCISKSGIGVVISWFDYVMADIYDRAYAHDTARWDFSKYTPELVVINLFQNDSWLTKNKEQEQFKKLFGTTPPTPEFIISHYQQLVNNIRAKYPKAKIICALGAMDATKPGSPWPGYIQQAVAGLHDKNIYTHIFPYKNTPGHPSVKEQQAMANNLIGFIKQKTGW</sequence>
<evidence type="ECO:0000313" key="5">
    <source>
        <dbReference type="Proteomes" id="UP001597010"/>
    </source>
</evidence>
<keyword evidence="4" id="KW-0378">Hydrolase</keyword>
<evidence type="ECO:0000256" key="1">
    <source>
        <dbReference type="SAM" id="SignalP"/>
    </source>
</evidence>
<dbReference type="Proteomes" id="UP001597010">
    <property type="component" value="Unassembled WGS sequence"/>
</dbReference>
<feature type="signal peptide" evidence="1">
    <location>
        <begin position="1"/>
        <end position="21"/>
    </location>
</feature>
<dbReference type="Gene3D" id="3.40.50.1110">
    <property type="entry name" value="SGNH hydrolase"/>
    <property type="match status" value="1"/>
</dbReference>
<evidence type="ECO:0000313" key="4">
    <source>
        <dbReference type="EMBL" id="MFD0794035.1"/>
    </source>
</evidence>
<dbReference type="Pfam" id="PF13472">
    <property type="entry name" value="Lipase_GDSL_2"/>
    <property type="match status" value="1"/>
</dbReference>
<protein>
    <submittedName>
        <fullName evidence="4">SGNH/GDSL hydrolase family protein</fullName>
        <ecNumber evidence="4">3.1.-.-</ecNumber>
    </submittedName>
</protein>
<dbReference type="GO" id="GO:0016787">
    <property type="term" value="F:hydrolase activity"/>
    <property type="evidence" value="ECO:0007669"/>
    <property type="project" value="UniProtKB-KW"/>
</dbReference>
<dbReference type="EC" id="3.1.-.-" evidence="4"/>
<dbReference type="CDD" id="cd01831">
    <property type="entry name" value="Endoglucanase_E_like"/>
    <property type="match status" value="1"/>
</dbReference>
<dbReference type="InterPro" id="IPR013830">
    <property type="entry name" value="SGNH_hydro"/>
</dbReference>
<dbReference type="InterPro" id="IPR040794">
    <property type="entry name" value="CE2_N"/>
</dbReference>
<dbReference type="SUPFAM" id="SSF52266">
    <property type="entry name" value="SGNH hydrolase"/>
    <property type="match status" value="1"/>
</dbReference>
<dbReference type="EMBL" id="JBHTHZ010000005">
    <property type="protein sequence ID" value="MFD0794035.1"/>
    <property type="molecule type" value="Genomic_DNA"/>
</dbReference>
<feature type="domain" description="SGNH hydrolase-type esterase" evidence="2">
    <location>
        <begin position="147"/>
        <end position="311"/>
    </location>
</feature>
<dbReference type="Pfam" id="PF17996">
    <property type="entry name" value="CE2_N"/>
    <property type="match status" value="1"/>
</dbReference>
<dbReference type="InterPro" id="IPR036514">
    <property type="entry name" value="SGNH_hydro_sf"/>
</dbReference>
<feature type="domain" description="Carbohydrate esterase 2 N-terminal" evidence="3">
    <location>
        <begin position="34"/>
        <end position="138"/>
    </location>
</feature>
<evidence type="ECO:0000259" key="3">
    <source>
        <dbReference type="Pfam" id="PF17996"/>
    </source>
</evidence>
<gene>
    <name evidence="4" type="ORF">ACFQZX_10435</name>
</gene>
<name>A0ABW3AT53_9SPHI</name>
<reference evidence="5" key="1">
    <citation type="journal article" date="2019" name="Int. J. Syst. Evol. Microbiol.">
        <title>The Global Catalogue of Microorganisms (GCM) 10K type strain sequencing project: providing services to taxonomists for standard genome sequencing and annotation.</title>
        <authorList>
            <consortium name="The Broad Institute Genomics Platform"/>
            <consortium name="The Broad Institute Genome Sequencing Center for Infectious Disease"/>
            <person name="Wu L."/>
            <person name="Ma J."/>
        </authorList>
    </citation>
    <scope>NUCLEOTIDE SEQUENCE [LARGE SCALE GENOMIC DNA]</scope>
    <source>
        <strain evidence="5">CCUG 61484</strain>
    </source>
</reference>